<dbReference type="VEuPathDB" id="ToxoDB:TGP89_309910"/>
<feature type="transmembrane region" description="Helical" evidence="6">
    <location>
        <begin position="145"/>
        <end position="167"/>
    </location>
</feature>
<feature type="transmembrane region" description="Helical" evidence="6">
    <location>
        <begin position="871"/>
        <end position="891"/>
    </location>
</feature>
<dbReference type="GO" id="GO:0016020">
    <property type="term" value="C:membrane"/>
    <property type="evidence" value="ECO:0007669"/>
    <property type="project" value="UniProtKB-SubCell"/>
</dbReference>
<comment type="subcellular location">
    <subcellularLocation>
        <location evidence="1">Membrane</location>
    </subcellularLocation>
</comment>
<keyword evidence="4 6" id="KW-0472">Membrane</keyword>
<keyword evidence="3 6" id="KW-1133">Transmembrane helix</keyword>
<proteinExistence type="predicted"/>
<evidence type="ECO:0000256" key="6">
    <source>
        <dbReference type="SAM" id="Phobius"/>
    </source>
</evidence>
<feature type="region of interest" description="Disordered" evidence="5">
    <location>
        <begin position="1729"/>
        <end position="1785"/>
    </location>
</feature>
<feature type="transmembrane region" description="Helical" evidence="6">
    <location>
        <begin position="829"/>
        <end position="851"/>
    </location>
</feature>
<feature type="compositionally biased region" description="Basic and acidic residues" evidence="5">
    <location>
        <begin position="1287"/>
        <end position="1323"/>
    </location>
</feature>
<dbReference type="OrthoDB" id="332345at2759"/>
<organism evidence="8 9">
    <name type="scientific">Toxoplasma gondii p89</name>
    <dbReference type="NCBI Taxonomy" id="943119"/>
    <lineage>
        <taxon>Eukaryota</taxon>
        <taxon>Sar</taxon>
        <taxon>Alveolata</taxon>
        <taxon>Apicomplexa</taxon>
        <taxon>Conoidasida</taxon>
        <taxon>Coccidia</taxon>
        <taxon>Eucoccidiorida</taxon>
        <taxon>Eimeriorina</taxon>
        <taxon>Sarcocystidae</taxon>
        <taxon>Toxoplasma</taxon>
    </lineage>
</organism>
<feature type="transmembrane region" description="Helical" evidence="6">
    <location>
        <begin position="386"/>
        <end position="410"/>
    </location>
</feature>
<feature type="transmembrane region" description="Helical" evidence="6">
    <location>
        <begin position="912"/>
        <end position="934"/>
    </location>
</feature>
<dbReference type="Proteomes" id="UP000028828">
    <property type="component" value="Unassembled WGS sequence"/>
</dbReference>
<dbReference type="PANTHER" id="PTHR16189:SF3">
    <property type="entry name" value="AMINO ACID TRANSPORTER TRANSMEMBRANE DOMAIN-CONTAINING PROTEIN"/>
    <property type="match status" value="1"/>
</dbReference>
<reference evidence="8 9" key="1">
    <citation type="submission" date="2014-03" db="EMBL/GenBank/DDBJ databases">
        <authorList>
            <person name="Sibley D."/>
            <person name="Venepally P."/>
            <person name="Karamycheva S."/>
            <person name="Hadjithomas M."/>
            <person name="Khan A."/>
            <person name="Brunk B."/>
            <person name="Roos D."/>
            <person name="Caler E."/>
            <person name="Lorenzi H."/>
        </authorList>
    </citation>
    <scope>NUCLEOTIDE SEQUENCE [LARGE SCALE GENOMIC DNA]</scope>
    <source>
        <strain evidence="9">p89</strain>
    </source>
</reference>
<feature type="transmembrane region" description="Helical" evidence="6">
    <location>
        <begin position="115"/>
        <end position="133"/>
    </location>
</feature>
<feature type="compositionally biased region" description="Basic and acidic residues" evidence="5">
    <location>
        <begin position="1346"/>
        <end position="1355"/>
    </location>
</feature>
<evidence type="ECO:0000256" key="4">
    <source>
        <dbReference type="ARBA" id="ARBA00023136"/>
    </source>
</evidence>
<evidence type="ECO:0000256" key="1">
    <source>
        <dbReference type="ARBA" id="ARBA00004370"/>
    </source>
</evidence>
<feature type="compositionally biased region" description="Basic and acidic residues" evidence="5">
    <location>
        <begin position="1436"/>
        <end position="1454"/>
    </location>
</feature>
<feature type="region of interest" description="Disordered" evidence="5">
    <location>
        <begin position="2109"/>
        <end position="2131"/>
    </location>
</feature>
<dbReference type="InterPro" id="IPR013057">
    <property type="entry name" value="AA_transpt_TM"/>
</dbReference>
<evidence type="ECO:0000256" key="5">
    <source>
        <dbReference type="SAM" id="MobiDB-lite"/>
    </source>
</evidence>
<evidence type="ECO:0000313" key="8">
    <source>
        <dbReference type="EMBL" id="KFG40684.1"/>
    </source>
</evidence>
<evidence type="ECO:0000256" key="3">
    <source>
        <dbReference type="ARBA" id="ARBA00022989"/>
    </source>
</evidence>
<feature type="compositionally biased region" description="Low complexity" evidence="5">
    <location>
        <begin position="227"/>
        <end position="238"/>
    </location>
</feature>
<feature type="compositionally biased region" description="Basic and acidic residues" evidence="5">
    <location>
        <begin position="1501"/>
        <end position="1542"/>
    </location>
</feature>
<gene>
    <name evidence="8" type="ORF">TGP89_309910</name>
</gene>
<feature type="region of interest" description="Disordered" evidence="5">
    <location>
        <begin position="200"/>
        <end position="240"/>
    </location>
</feature>
<feature type="compositionally biased region" description="Basic and acidic residues" evidence="5">
    <location>
        <begin position="1741"/>
        <end position="1752"/>
    </location>
</feature>
<sequence>MGNKGDTAPSSGKVPQRVVTLIRWLGRGAREARRQENKENEGVGREKRSIFLRSATSFLGGGSGHQRNSEIRRSVFGWLSRQHNSGDEEGKQRPPAFERRRKRYLTVSWKYKKSIGMSASFVFVCNQILASGLTSMPLTLIDFGWLPSLLMNLLFCVLSFVCSLLLLESVTLIENNQNFNERFEYSATVRHYLAPMHGARSQKRLHPVTGTGLGPLSGGSEGRDGDSSSTSSPPSAGAVDFPYGPAPLLRRFLRLMANRQGGRESPASGVEAPQPGMGRRAAGAALEADGEQARKPGGVASEDAIVTVASQTPPETLAKVRFSVSSVFRALVSVCNVRRWSLLAVGAATDLYTRLVRGVHGIITTAPPLLPPSFPRTFTMLLHLNTFLSTCSAALLVAYCLDCLFLRIFSFTLFLPLLPTDVSPFLSVCGAVEWLGALSALLLRPLFVFFDAFVSLLFLLLSLVGGPVSTVASWFPSFDPQASFALFFSDGLSEAQDALDASWMSLSRLFSAVTNALCLPLGFLPETVSSLLSAFPLTLPRAFAIGYSRGSAPQPFAVPALPFLYALPSQHQIEEVFSGVCTPNCDGEEPTTSSLLPAVVTAFFRPRTADAQGHSDAALSDLAAAAAGSTLGQSSGVCTPCVGHMGITLGYMVTAGICLHLAAADLQDNMQLQFLSFGAIIAAVFQITASAALVLLRVSSASALSSLFPSAASSPLASASPSSDATRAVHIPGTCAVAPRIPGTFAGTEVCGRADQMLNQVDTRFSHSETLANGKLEGSFLASPWPSAIVRGSGIGSLVSTFVDAYSFSNALPSWANEIKDDVPVTRTILTSTAFSCAVYFFFGYLCAAAFPAPSASSNVIAAMLPSSPSFVAVACICFFHVFALLPNIVTGQISCRYDLINMAICMDKQSAFFTASKLPWLLYWLLTFSPVFALPSSLLTLSTNVLLNFAAPAVVFIYALHACADTGDFSEDERELLSESGDCGLSVVLSRDRKRGSASSGETDVHGFSPSPDSAFETSPHHASPLFSARVSPSLSSPRHASRLLGDSLSTTASTGSVSPDSCGLKSCLKPGTGGPGLRAQGRKKTVVARIDAASSTPRAGNDDGLHRLRMEAAEAGSRHESRNSSGALGSDGFSSVEAEAGEWGDSTPGLKRSHTQDVTRLATTARVGSGSLELRSRPTHANLANVGNAGGMARVSGAVAGGGCARSREVQRQLHEWLQEYSRQLPDSEVALLLQRQEQEEEDEQRRLQEDEDEDAKNRCQQLGNAWLRRQALGDPSGSEEEGDLRETEQNGEKEAQAQAPEKEMAESDRTIEGEGRRRPAGDGNSEAEEANEEAPGALLAPMNKEEQTRSDGVEAPGNENDRENEVNLSRSSKRSHVSFGRVSFDSTDTREKTTQCGDGNQDEKEEWQAPTSSLLDHSTEDKCSQYGASESLEGDKTQGDKAEKEALKTETDSPPAALAPGEIPVEFAAAEDASRFVRRQGRTRRVDSASLALQARQRAKEQQRAADRSAEETLGGERADQKETSAGATEDRKQAEDVRVPSGAASANGFSSPLISPSTDEVSSPADEAPPSTAEKVPPSTAQEVSSPDCVHGGPAATPALLAPGEILEEFAPASAASTFVRRTARSARIDSVAVALQNKKAERQRRLARERRNRNDDSELVGESQAGEAGSSDRRLGEVAEAQTHDPISSSLFHPSPSSSSVSLSSPHSSSLLSLSLATSSASAESRGVEAAAPSAGDRDTSKDRGGEGPKAGPQGVGSVSGSPRCSREASTAPSAFAKPDSDAVSARHISLWHSLHRATTRFRGSSLLSLWSWGMNGESRGSRDPPQSLLRQCTSRLQTLRIPGASCFSKSQRRVSTSTCATSEEGPRVVVFAWLPTVEQKLVATYVLLLVICFCAIVALAEDTHAFLEAFVVFLSTTAVSLFRLLRGGVCGTVWKGLYACIGLVSSVVPSPVAAVVSDLVASAVASLEGAGAAVEMFIRVSVPTLARRAVASAEALVVGAQEQVGGTFVARTLGSIWRLRSFLWAAVHFEETVIDRQASPSAATNGRASQVAPVSDDFQALDAGEDDGLWSFEAFFLSLLCLLLTAIPLFLYVSPARQRERRRNRCMQRQASDSPPFLRCPDSDA</sequence>
<feature type="region of interest" description="Disordered" evidence="5">
    <location>
        <begin position="1641"/>
        <end position="1711"/>
    </location>
</feature>
<feature type="transmembrane region" description="Helical" evidence="6">
    <location>
        <begin position="674"/>
        <end position="696"/>
    </location>
</feature>
<evidence type="ECO:0000259" key="7">
    <source>
        <dbReference type="Pfam" id="PF01490"/>
    </source>
</evidence>
<feature type="compositionally biased region" description="Basic and acidic residues" evidence="5">
    <location>
        <begin position="1102"/>
        <end position="1124"/>
    </location>
</feature>
<comment type="caution">
    <text evidence="8">The sequence shown here is derived from an EMBL/GenBank/DDBJ whole genome shotgun (WGS) entry which is preliminary data.</text>
</comment>
<protein>
    <submittedName>
        <fullName evidence="8">Transmembrane amino acid transporter</fullName>
    </submittedName>
</protein>
<evidence type="ECO:0000256" key="2">
    <source>
        <dbReference type="ARBA" id="ARBA00022692"/>
    </source>
</evidence>
<evidence type="ECO:0000313" key="9">
    <source>
        <dbReference type="Proteomes" id="UP000028828"/>
    </source>
</evidence>
<keyword evidence="2 6" id="KW-0812">Transmembrane</keyword>
<dbReference type="EMBL" id="AEYI02001170">
    <property type="protein sequence ID" value="KFG40684.1"/>
    <property type="molecule type" value="Genomic_DNA"/>
</dbReference>
<feature type="transmembrane region" description="Helical" evidence="6">
    <location>
        <begin position="1912"/>
        <end position="1931"/>
    </location>
</feature>
<feature type="transmembrane region" description="Helical" evidence="6">
    <location>
        <begin position="450"/>
        <end position="475"/>
    </location>
</feature>
<dbReference type="PANTHER" id="PTHR16189">
    <property type="entry name" value="TRANSMEMBRANE PROTEIN 104-RELATED"/>
    <property type="match status" value="1"/>
</dbReference>
<feature type="domain" description="Amino acid transporter transmembrane" evidence="7">
    <location>
        <begin position="115"/>
        <end position="195"/>
    </location>
</feature>
<feature type="transmembrane region" description="Helical" evidence="6">
    <location>
        <begin position="1887"/>
        <end position="1906"/>
    </location>
</feature>
<name>A0A086K8G6_TOXGO</name>
<feature type="region of interest" description="Disordered" evidence="5">
    <location>
        <begin position="260"/>
        <end position="299"/>
    </location>
</feature>
<feature type="compositionally biased region" description="Polar residues" evidence="5">
    <location>
        <begin position="1551"/>
        <end position="1565"/>
    </location>
</feature>
<feature type="region of interest" description="Disordered" evidence="5">
    <location>
        <begin position="1073"/>
        <end position="1166"/>
    </location>
</feature>
<feature type="region of interest" description="Disordered" evidence="5">
    <location>
        <begin position="995"/>
        <end position="1022"/>
    </location>
</feature>
<feature type="compositionally biased region" description="Low complexity" evidence="5">
    <location>
        <begin position="1693"/>
        <end position="1711"/>
    </location>
</feature>
<accession>A0A086K8G6</accession>
<feature type="compositionally biased region" description="Gly residues" evidence="5">
    <location>
        <begin position="211"/>
        <end position="220"/>
    </location>
</feature>
<feature type="transmembrane region" description="Helical" evidence="6">
    <location>
        <begin position="2080"/>
        <end position="2099"/>
    </location>
</feature>
<feature type="transmembrane region" description="Helical" evidence="6">
    <location>
        <begin position="422"/>
        <end position="443"/>
    </location>
</feature>
<dbReference type="Pfam" id="PF01490">
    <property type="entry name" value="Aa_trans"/>
    <property type="match status" value="1"/>
</dbReference>
<feature type="region of interest" description="Disordered" evidence="5">
    <location>
        <begin position="1239"/>
        <end position="1602"/>
    </location>
</feature>